<evidence type="ECO:0008006" key="3">
    <source>
        <dbReference type="Google" id="ProtNLM"/>
    </source>
</evidence>
<evidence type="ECO:0000313" key="1">
    <source>
        <dbReference type="EMBL" id="MDY3561955.1"/>
    </source>
</evidence>
<gene>
    <name evidence="1" type="ORF">R5W23_003385</name>
</gene>
<proteinExistence type="predicted"/>
<evidence type="ECO:0000313" key="2">
    <source>
        <dbReference type="Proteomes" id="UP001272242"/>
    </source>
</evidence>
<sequence length="226" mass="25059">MSSPDVNLKLPDPAPYSFVAVSEARRCTVPLSFVPADDSVWDWLSGVWKDLCNAVRRACELTKQPVPKWGNWQPWQWCYEKALLQAGRTPVLVLAESCPVGFMTLWPGAGGSAALYLEHIGNAPGDITTPLWNRRYHKVGWSLMAYAIHVSRENGFGGRVGLHAADDTILNKVYREYARAVPGLFKAEAKGIPGPTPYGPQKNLNLTYLETVEAQAEQFLKGFRNA</sequence>
<dbReference type="Proteomes" id="UP001272242">
    <property type="component" value="Unassembled WGS sequence"/>
</dbReference>
<comment type="caution">
    <text evidence="1">The sequence shown here is derived from an EMBL/GenBank/DDBJ whole genome shotgun (WGS) entry which is preliminary data.</text>
</comment>
<protein>
    <recommendedName>
        <fullName evidence="3">GNAT family N-acetyltransferase</fullName>
    </recommendedName>
</protein>
<organism evidence="1 2">
    <name type="scientific">Gemmata algarum</name>
    <dbReference type="NCBI Taxonomy" id="2975278"/>
    <lineage>
        <taxon>Bacteria</taxon>
        <taxon>Pseudomonadati</taxon>
        <taxon>Planctomycetota</taxon>
        <taxon>Planctomycetia</taxon>
        <taxon>Gemmatales</taxon>
        <taxon>Gemmataceae</taxon>
        <taxon>Gemmata</taxon>
    </lineage>
</organism>
<keyword evidence="2" id="KW-1185">Reference proteome</keyword>
<dbReference type="EMBL" id="JAXBLV010000203">
    <property type="protein sequence ID" value="MDY3561955.1"/>
    <property type="molecule type" value="Genomic_DNA"/>
</dbReference>
<dbReference type="RefSeq" id="WP_320688295.1">
    <property type="nucleotide sequence ID" value="NZ_JAXBLV010000203.1"/>
</dbReference>
<accession>A0ABU5F316</accession>
<reference evidence="2" key="1">
    <citation type="journal article" date="2023" name="Mar. Drugs">
        <title>Gemmata algarum, a Novel Planctomycete Isolated from an Algal Mat, Displays Antimicrobial Activity.</title>
        <authorList>
            <person name="Kumar G."/>
            <person name="Kallscheuer N."/>
            <person name="Kashif M."/>
            <person name="Ahamad S."/>
            <person name="Jagadeeshwari U."/>
            <person name="Pannikurungottu S."/>
            <person name="Haufschild T."/>
            <person name="Kabuu M."/>
            <person name="Sasikala C."/>
            <person name="Jogler C."/>
            <person name="Ramana C."/>
        </authorList>
    </citation>
    <scope>NUCLEOTIDE SEQUENCE [LARGE SCALE GENOMIC DNA]</scope>
    <source>
        <strain evidence="2">JC673</strain>
    </source>
</reference>
<name>A0ABU5F316_9BACT</name>